<keyword evidence="6" id="KW-1185">Reference proteome</keyword>
<name>A0A0D7BSL5_9AGAR</name>
<dbReference type="Proteomes" id="UP000054007">
    <property type="component" value="Unassembled WGS sequence"/>
</dbReference>
<evidence type="ECO:0000256" key="2">
    <source>
        <dbReference type="ARBA" id="ARBA00022737"/>
    </source>
</evidence>
<dbReference type="PROSITE" id="PS50082">
    <property type="entry name" value="WD_REPEATS_2"/>
    <property type="match status" value="2"/>
</dbReference>
<dbReference type="SMART" id="SM00320">
    <property type="entry name" value="WD40"/>
    <property type="match status" value="4"/>
</dbReference>
<evidence type="ECO:0000313" key="5">
    <source>
        <dbReference type="EMBL" id="KIY73538.1"/>
    </source>
</evidence>
<keyword evidence="1 3" id="KW-0853">WD repeat</keyword>
<evidence type="ECO:0000256" key="4">
    <source>
        <dbReference type="SAM" id="MobiDB-lite"/>
    </source>
</evidence>
<dbReference type="InterPro" id="IPR020472">
    <property type="entry name" value="WD40_PAC1"/>
</dbReference>
<dbReference type="PANTHER" id="PTHR19847:SF7">
    <property type="entry name" value="DDB1- AND CUL4-ASSOCIATED FACTOR 11"/>
    <property type="match status" value="1"/>
</dbReference>
<evidence type="ECO:0000256" key="1">
    <source>
        <dbReference type="ARBA" id="ARBA00022574"/>
    </source>
</evidence>
<reference evidence="5 6" key="1">
    <citation type="journal article" date="2015" name="Fungal Genet. Biol.">
        <title>Evolution of novel wood decay mechanisms in Agaricales revealed by the genome sequences of Fistulina hepatica and Cylindrobasidium torrendii.</title>
        <authorList>
            <person name="Floudas D."/>
            <person name="Held B.W."/>
            <person name="Riley R."/>
            <person name="Nagy L.G."/>
            <person name="Koehler G."/>
            <person name="Ransdell A.S."/>
            <person name="Younus H."/>
            <person name="Chow J."/>
            <person name="Chiniquy J."/>
            <person name="Lipzen A."/>
            <person name="Tritt A."/>
            <person name="Sun H."/>
            <person name="Haridas S."/>
            <person name="LaButti K."/>
            <person name="Ohm R.A."/>
            <person name="Kues U."/>
            <person name="Blanchette R.A."/>
            <person name="Grigoriev I.V."/>
            <person name="Minto R.E."/>
            <person name="Hibbett D.S."/>
        </authorList>
    </citation>
    <scope>NUCLEOTIDE SEQUENCE [LARGE SCALE GENOMIC DNA]</scope>
    <source>
        <strain evidence="5 6">FP15055 ss-10</strain>
    </source>
</reference>
<dbReference type="STRING" id="1314674.A0A0D7BSL5"/>
<keyword evidence="2" id="KW-0677">Repeat</keyword>
<proteinExistence type="predicted"/>
<sequence>MDSDGEHNDNAAAPSTGGGSTISSLALLANLLGNPSIGLSRAQINMLLSHGDDDDIEFVEDEEDDEQYLPWSRRGHSLVPGDTFSPVKEPQEAGVNLLNSGEFGRVGYKEAARNSETPEQSITKLIRQRYEGVGRRRSALSREELMGNLVPNSNGTAVASYDANIYTARFSRDSSLYYTCSQDFRLYIFDASMPRATSSASRLEDPYISTNMAVKRRIMGHPGQWTITDANLSPDNQRMVYSSLRAHQLQTGTAHITSTTQDNPQQIPIRLSDRYRGHEDYYGASIYSCTFSADGNEIVAGVYDLLADRRSVKINAHDDDVNSCCWADTSSGNVLVSASDDSYLKVWDRRSLGQSPRPSGVLMGHTEGITYVSAKGDGRYVISNGKDQSVRLWDLRNMRSAKDHDNVRNEHYGSRNFDYRRPPYRRGKYTDHPQDCSVMTYRGHAVLRTLIRCHFSPDETTGSQYIYSGSADGKIHIWSLDGTLVQVLDRSKSLPLGQDASAAEYPPNQSKGRASVCVRDVSWSGQEPVLMSAGWNTGRGSILARHEWKNLSKLGHSLEDWVAKDAAEKSERGSTPGRLSMPGTWQGNLDDEEEWIEEDEEEIEVW</sequence>
<dbReference type="AlphaFoldDB" id="A0A0D7BSL5"/>
<dbReference type="PANTHER" id="PTHR19847">
    <property type="entry name" value="DDB1- AND CUL4-ASSOCIATED FACTOR 11"/>
    <property type="match status" value="1"/>
</dbReference>
<dbReference type="GO" id="GO:0080008">
    <property type="term" value="C:Cul4-RING E3 ubiquitin ligase complex"/>
    <property type="evidence" value="ECO:0007669"/>
    <property type="project" value="TreeGrafter"/>
</dbReference>
<dbReference type="Gene3D" id="2.130.10.10">
    <property type="entry name" value="YVTN repeat-like/Quinoprotein amine dehydrogenase"/>
    <property type="match status" value="2"/>
</dbReference>
<dbReference type="EMBL" id="KN880435">
    <property type="protein sequence ID" value="KIY73538.1"/>
    <property type="molecule type" value="Genomic_DNA"/>
</dbReference>
<protein>
    <submittedName>
        <fullName evidence="5">WD40 repeat-like protein</fullName>
    </submittedName>
</protein>
<feature type="repeat" description="WD" evidence="3">
    <location>
        <begin position="362"/>
        <end position="403"/>
    </location>
</feature>
<dbReference type="Pfam" id="PF00400">
    <property type="entry name" value="WD40"/>
    <property type="match status" value="3"/>
</dbReference>
<dbReference type="PROSITE" id="PS50294">
    <property type="entry name" value="WD_REPEATS_REGION"/>
    <property type="match status" value="2"/>
</dbReference>
<accession>A0A0D7BSL5</accession>
<organism evidence="5 6">
    <name type="scientific">Cylindrobasidium torrendii FP15055 ss-10</name>
    <dbReference type="NCBI Taxonomy" id="1314674"/>
    <lineage>
        <taxon>Eukaryota</taxon>
        <taxon>Fungi</taxon>
        <taxon>Dikarya</taxon>
        <taxon>Basidiomycota</taxon>
        <taxon>Agaricomycotina</taxon>
        <taxon>Agaricomycetes</taxon>
        <taxon>Agaricomycetidae</taxon>
        <taxon>Agaricales</taxon>
        <taxon>Marasmiineae</taxon>
        <taxon>Physalacriaceae</taxon>
        <taxon>Cylindrobasidium</taxon>
    </lineage>
</organism>
<evidence type="ECO:0000256" key="3">
    <source>
        <dbReference type="PROSITE-ProRule" id="PRU00221"/>
    </source>
</evidence>
<dbReference type="GO" id="GO:0043161">
    <property type="term" value="P:proteasome-mediated ubiquitin-dependent protein catabolic process"/>
    <property type="evidence" value="ECO:0007669"/>
    <property type="project" value="TreeGrafter"/>
</dbReference>
<feature type="region of interest" description="Disordered" evidence="4">
    <location>
        <begin position="565"/>
        <end position="588"/>
    </location>
</feature>
<dbReference type="InterPro" id="IPR001680">
    <property type="entry name" value="WD40_rpt"/>
</dbReference>
<dbReference type="OrthoDB" id="63070at2759"/>
<dbReference type="InterPro" id="IPR015943">
    <property type="entry name" value="WD40/YVTN_repeat-like_dom_sf"/>
</dbReference>
<dbReference type="SUPFAM" id="SSF50978">
    <property type="entry name" value="WD40 repeat-like"/>
    <property type="match status" value="1"/>
</dbReference>
<dbReference type="InterPro" id="IPR051859">
    <property type="entry name" value="DCAF"/>
</dbReference>
<gene>
    <name evidence="5" type="ORF">CYLTODRAFT_439811</name>
</gene>
<evidence type="ECO:0000313" key="6">
    <source>
        <dbReference type="Proteomes" id="UP000054007"/>
    </source>
</evidence>
<feature type="repeat" description="WD" evidence="3">
    <location>
        <begin position="314"/>
        <end position="348"/>
    </location>
</feature>
<dbReference type="PRINTS" id="PR00320">
    <property type="entry name" value="GPROTEINBRPT"/>
</dbReference>
<dbReference type="InterPro" id="IPR036322">
    <property type="entry name" value="WD40_repeat_dom_sf"/>
</dbReference>